<evidence type="ECO:0000313" key="1">
    <source>
        <dbReference type="EMBL" id="PZO54472.1"/>
    </source>
</evidence>
<accession>A0A2W4XE33</accession>
<dbReference type="InterPro" id="IPR024079">
    <property type="entry name" value="MetalloPept_cat_dom_sf"/>
</dbReference>
<reference evidence="1 2" key="2">
    <citation type="submission" date="2018-06" db="EMBL/GenBank/DDBJ databases">
        <title>Metagenomic assembly of (sub)arctic Cyanobacteria and their associated microbiome from non-axenic cultures.</title>
        <authorList>
            <person name="Baurain D."/>
        </authorList>
    </citation>
    <scope>NUCLEOTIDE SEQUENCE [LARGE SCALE GENOMIC DNA]</scope>
    <source>
        <strain evidence="1">ULC027bin1</strain>
    </source>
</reference>
<organism evidence="1 2">
    <name type="scientific">Phormidesmis priestleyi</name>
    <dbReference type="NCBI Taxonomy" id="268141"/>
    <lineage>
        <taxon>Bacteria</taxon>
        <taxon>Bacillati</taxon>
        <taxon>Cyanobacteriota</taxon>
        <taxon>Cyanophyceae</taxon>
        <taxon>Leptolyngbyales</taxon>
        <taxon>Leptolyngbyaceae</taxon>
        <taxon>Phormidesmis</taxon>
    </lineage>
</organism>
<reference evidence="2" key="1">
    <citation type="submission" date="2018-04" db="EMBL/GenBank/DDBJ databases">
        <authorList>
            <person name="Cornet L."/>
        </authorList>
    </citation>
    <scope>NUCLEOTIDE SEQUENCE [LARGE SCALE GENOMIC DNA]</scope>
</reference>
<sequence length="320" mass="33028">MDAPKALLILFALALGGCTEGMQSPQTIAAADTGEVTVQPIRVCDDSGNSCAQVNLFADITAKILAQAKLKVSFLPINQLNATRFLSIDSDNVSRAESEFYQLTRTGGSGAFGRNSGSTNTSGPINVWFVDTLESTAGYTQFGLAWVGANGVVISSATLDFNNGSGRSDTLAHEIGHNLGLTHGSGDGNPNNVMTDGSNRNIPRSVDDITPTGAGLDVLSNSQIKAIRSSGFVVKVAGDALASVTPAADRSSLIEIAGLSQSALRPGLGFRVEPPTSASTALSTADPTAVPEPTSGWFALSLSGGLMLLLTRRSGDARRV</sequence>
<dbReference type="Gene3D" id="3.40.390.10">
    <property type="entry name" value="Collagenase (Catalytic Domain)"/>
    <property type="match status" value="1"/>
</dbReference>
<comment type="caution">
    <text evidence="1">The sequence shown here is derived from an EMBL/GenBank/DDBJ whole genome shotgun (WGS) entry which is preliminary data.</text>
</comment>
<gene>
    <name evidence="1" type="ORF">DCF15_11755</name>
</gene>
<protein>
    <recommendedName>
        <fullName evidence="3">Peptidase M43 pregnancy-associated plasma-A domain-containing protein</fullName>
    </recommendedName>
</protein>
<evidence type="ECO:0000313" key="2">
    <source>
        <dbReference type="Proteomes" id="UP000249794"/>
    </source>
</evidence>
<evidence type="ECO:0008006" key="3">
    <source>
        <dbReference type="Google" id="ProtNLM"/>
    </source>
</evidence>
<dbReference type="SUPFAM" id="SSF55486">
    <property type="entry name" value="Metalloproteases ('zincins'), catalytic domain"/>
    <property type="match status" value="1"/>
</dbReference>
<dbReference type="Pfam" id="PF13582">
    <property type="entry name" value="Reprolysin_3"/>
    <property type="match status" value="1"/>
</dbReference>
<name>A0A2W4XE33_9CYAN</name>
<dbReference type="EMBL" id="QBMP01000114">
    <property type="protein sequence ID" value="PZO54472.1"/>
    <property type="molecule type" value="Genomic_DNA"/>
</dbReference>
<dbReference type="Proteomes" id="UP000249794">
    <property type="component" value="Unassembled WGS sequence"/>
</dbReference>
<proteinExistence type="predicted"/>
<dbReference type="GO" id="GO:0008237">
    <property type="term" value="F:metallopeptidase activity"/>
    <property type="evidence" value="ECO:0007669"/>
    <property type="project" value="InterPro"/>
</dbReference>
<dbReference type="AlphaFoldDB" id="A0A2W4XE33"/>
<dbReference type="PROSITE" id="PS51257">
    <property type="entry name" value="PROKAR_LIPOPROTEIN"/>
    <property type="match status" value="1"/>
</dbReference>